<dbReference type="AlphaFoldDB" id="C1EDX2"/>
<sequence>MRGSAAPSGAFSGYYADKRRLARRNRPWRQGVIFGFIPATIQNLAILLGGSLFVTFTLISALMRAEQSPPKPARDVASSAPKRAPLTPAQLEGTPADALAIGPTNAFCARPDDPLVCAHGTVGSRDWPANVDPVPSGATPGANTIRPLPNTVPALAAAVDAGFECVEVDVSRTKDGHLVALHSRELRHLTNGAKTSVAEITLREAMALEMPSGSYGVATFAEAMATVVNRGLRQITVDFKEDGRPGHAVSFAQTALAEIAMVDPDNGCPECVYWGKDDSVMLDVLREFPEARVGYTVANFSAAMRDGGLDNHADARARPIIARAYCAAVQSEMASHKLRRECVRAGVSKVYAWTINDAAKVRRVANEGVDAIVTDEPGEAMRQIRALRDGCPRPESTKSGRAAERHNRS</sequence>
<feature type="transmembrane region" description="Helical" evidence="5">
    <location>
        <begin position="32"/>
        <end position="63"/>
    </location>
</feature>
<dbReference type="OMA" id="CPECVYW"/>
<dbReference type="Proteomes" id="UP000002009">
    <property type="component" value="Chromosome 11"/>
</dbReference>
<dbReference type="GO" id="GO:0006071">
    <property type="term" value="P:glycerol metabolic process"/>
    <property type="evidence" value="ECO:0007669"/>
    <property type="project" value="UniProtKB-KW"/>
</dbReference>
<dbReference type="STRING" id="296587.C1EDX2"/>
<dbReference type="SUPFAM" id="SSF51695">
    <property type="entry name" value="PLC-like phosphodiesterases"/>
    <property type="match status" value="1"/>
</dbReference>
<keyword evidence="5" id="KW-1133">Transmembrane helix</keyword>
<protein>
    <recommendedName>
        <fullName evidence="1">glycerophosphodiester phosphodiesterase</fullName>
        <ecNumber evidence="1">3.1.4.46</ecNumber>
    </recommendedName>
</protein>
<keyword evidence="5" id="KW-0472">Membrane</keyword>
<dbReference type="GO" id="GO:0006629">
    <property type="term" value="P:lipid metabolic process"/>
    <property type="evidence" value="ECO:0007669"/>
    <property type="project" value="InterPro"/>
</dbReference>
<keyword evidence="8" id="KW-1185">Reference proteome</keyword>
<evidence type="ECO:0000313" key="8">
    <source>
        <dbReference type="Proteomes" id="UP000002009"/>
    </source>
</evidence>
<organism evidence="7 8">
    <name type="scientific">Micromonas commoda (strain RCC299 / NOUM17 / CCMP2709)</name>
    <name type="common">Picoplanktonic green alga</name>
    <dbReference type="NCBI Taxonomy" id="296587"/>
    <lineage>
        <taxon>Eukaryota</taxon>
        <taxon>Viridiplantae</taxon>
        <taxon>Chlorophyta</taxon>
        <taxon>Mamiellophyceae</taxon>
        <taxon>Mamiellales</taxon>
        <taxon>Mamiellaceae</taxon>
        <taxon>Micromonas</taxon>
    </lineage>
</organism>
<name>C1EDX2_MICCC</name>
<gene>
    <name evidence="7" type="ORF">MICPUN_62421</name>
</gene>
<dbReference type="GeneID" id="8247603"/>
<evidence type="ECO:0000313" key="7">
    <source>
        <dbReference type="EMBL" id="ACO66131.1"/>
    </source>
</evidence>
<dbReference type="InParanoid" id="C1EDX2"/>
<feature type="region of interest" description="Disordered" evidence="4">
    <location>
        <begin position="387"/>
        <end position="409"/>
    </location>
</feature>
<accession>C1EDX2</accession>
<dbReference type="KEGG" id="mis:MICPUN_62421"/>
<dbReference type="PANTHER" id="PTHR47449">
    <property type="entry name" value="GLYCEROPHOSPHODIESTER PHOSPHODIESTERASE GDPD4"/>
    <property type="match status" value="1"/>
</dbReference>
<dbReference type="GO" id="GO:0008889">
    <property type="term" value="F:glycerophosphodiester phosphodiesterase activity"/>
    <property type="evidence" value="ECO:0007669"/>
    <property type="project" value="UniProtKB-EC"/>
</dbReference>
<evidence type="ECO:0000256" key="1">
    <source>
        <dbReference type="ARBA" id="ARBA00012247"/>
    </source>
</evidence>
<dbReference type="Gene3D" id="3.20.20.190">
    <property type="entry name" value="Phosphatidylinositol (PI) phosphodiesterase"/>
    <property type="match status" value="1"/>
</dbReference>
<evidence type="ECO:0000256" key="4">
    <source>
        <dbReference type="SAM" id="MobiDB-lite"/>
    </source>
</evidence>
<dbReference type="RefSeq" id="XP_002504873.1">
    <property type="nucleotide sequence ID" value="XM_002504827.1"/>
</dbReference>
<evidence type="ECO:0000256" key="2">
    <source>
        <dbReference type="ARBA" id="ARBA00022798"/>
    </source>
</evidence>
<feature type="region of interest" description="Disordered" evidence="4">
    <location>
        <begin position="67"/>
        <end position="90"/>
    </location>
</feature>
<evidence type="ECO:0000256" key="3">
    <source>
        <dbReference type="ARBA" id="ARBA00047512"/>
    </source>
</evidence>
<dbReference type="InterPro" id="IPR017946">
    <property type="entry name" value="PLC-like_Pdiesterase_TIM-brl"/>
</dbReference>
<dbReference type="PROSITE" id="PS51704">
    <property type="entry name" value="GP_PDE"/>
    <property type="match status" value="1"/>
</dbReference>
<dbReference type="EC" id="3.1.4.46" evidence="1"/>
<dbReference type="InterPro" id="IPR030395">
    <property type="entry name" value="GP_PDE_dom"/>
</dbReference>
<feature type="domain" description="GP-PDE" evidence="6">
    <location>
        <begin position="134"/>
        <end position="384"/>
    </location>
</feature>
<keyword evidence="5" id="KW-0812">Transmembrane</keyword>
<reference evidence="7 8" key="1">
    <citation type="journal article" date="2009" name="Science">
        <title>Green evolution and dynamic adaptations revealed by genomes of the marine picoeukaryotes Micromonas.</title>
        <authorList>
            <person name="Worden A.Z."/>
            <person name="Lee J.H."/>
            <person name="Mock T."/>
            <person name="Rouze P."/>
            <person name="Simmons M.P."/>
            <person name="Aerts A.L."/>
            <person name="Allen A.E."/>
            <person name="Cuvelier M.L."/>
            <person name="Derelle E."/>
            <person name="Everett M.V."/>
            <person name="Foulon E."/>
            <person name="Grimwood J."/>
            <person name="Gundlach H."/>
            <person name="Henrissat B."/>
            <person name="Napoli C."/>
            <person name="McDonald S.M."/>
            <person name="Parker M.S."/>
            <person name="Rombauts S."/>
            <person name="Salamov A."/>
            <person name="Von Dassow P."/>
            <person name="Badger J.H."/>
            <person name="Coutinho P.M."/>
            <person name="Demir E."/>
            <person name="Dubchak I."/>
            <person name="Gentemann C."/>
            <person name="Eikrem W."/>
            <person name="Gready J.E."/>
            <person name="John U."/>
            <person name="Lanier W."/>
            <person name="Lindquist E.A."/>
            <person name="Lucas S."/>
            <person name="Mayer K.F."/>
            <person name="Moreau H."/>
            <person name="Not F."/>
            <person name="Otillar R."/>
            <person name="Panaud O."/>
            <person name="Pangilinan J."/>
            <person name="Paulsen I."/>
            <person name="Piegu B."/>
            <person name="Poliakov A."/>
            <person name="Robbens S."/>
            <person name="Schmutz J."/>
            <person name="Toulza E."/>
            <person name="Wyss T."/>
            <person name="Zelensky A."/>
            <person name="Zhou K."/>
            <person name="Armbrust E.V."/>
            <person name="Bhattacharya D."/>
            <person name="Goodenough U.W."/>
            <person name="Van de Peer Y."/>
            <person name="Grigoriev I.V."/>
        </authorList>
    </citation>
    <scope>NUCLEOTIDE SEQUENCE [LARGE SCALE GENOMIC DNA]</scope>
    <source>
        <strain evidence="8">RCC299 / NOUM17</strain>
    </source>
</reference>
<dbReference type="CDD" id="cd08556">
    <property type="entry name" value="GDPD"/>
    <property type="match status" value="1"/>
</dbReference>
<evidence type="ECO:0000259" key="6">
    <source>
        <dbReference type="PROSITE" id="PS51704"/>
    </source>
</evidence>
<dbReference type="eggNOG" id="KOG2258">
    <property type="taxonomic scope" value="Eukaryota"/>
</dbReference>
<dbReference type="InterPro" id="IPR044236">
    <property type="entry name" value="GDPD4"/>
</dbReference>
<proteinExistence type="predicted"/>
<evidence type="ECO:0000256" key="5">
    <source>
        <dbReference type="SAM" id="Phobius"/>
    </source>
</evidence>
<dbReference type="OrthoDB" id="1058301at2759"/>
<dbReference type="PANTHER" id="PTHR47449:SF2">
    <property type="entry name" value="GLYCEROPHOSPHODIESTER PHOSPHODIESTERASE GDPD4"/>
    <property type="match status" value="1"/>
</dbReference>
<dbReference type="FunCoup" id="C1EDX2">
    <property type="interactions" value="9"/>
</dbReference>
<dbReference type="Pfam" id="PF03009">
    <property type="entry name" value="GDPD"/>
    <property type="match status" value="1"/>
</dbReference>
<dbReference type="EMBL" id="CP001330">
    <property type="protein sequence ID" value="ACO66131.1"/>
    <property type="molecule type" value="Genomic_DNA"/>
</dbReference>
<keyword evidence="2" id="KW-0319">Glycerol metabolism</keyword>
<comment type="catalytic activity">
    <reaction evidence="3">
        <text>a sn-glycero-3-phosphodiester + H2O = an alcohol + sn-glycerol 3-phosphate + H(+)</text>
        <dbReference type="Rhea" id="RHEA:12969"/>
        <dbReference type="ChEBI" id="CHEBI:15377"/>
        <dbReference type="ChEBI" id="CHEBI:15378"/>
        <dbReference type="ChEBI" id="CHEBI:30879"/>
        <dbReference type="ChEBI" id="CHEBI:57597"/>
        <dbReference type="ChEBI" id="CHEBI:83408"/>
        <dbReference type="EC" id="3.1.4.46"/>
    </reaction>
</comment>